<dbReference type="InterPro" id="IPR015946">
    <property type="entry name" value="KH_dom-like_a/b"/>
</dbReference>
<dbReference type="InterPro" id="IPR036102">
    <property type="entry name" value="OsmC/Ohrsf"/>
</dbReference>
<dbReference type="Pfam" id="PF02566">
    <property type="entry name" value="OsmC"/>
    <property type="match status" value="1"/>
</dbReference>
<feature type="compositionally biased region" description="Basic and acidic residues" evidence="1">
    <location>
        <begin position="25"/>
        <end position="38"/>
    </location>
</feature>
<protein>
    <submittedName>
        <fullName evidence="2">OsmC family protein</fullName>
    </submittedName>
</protein>
<accession>A0ABS3R2C2</accession>
<evidence type="ECO:0000313" key="3">
    <source>
        <dbReference type="Proteomes" id="UP000666915"/>
    </source>
</evidence>
<dbReference type="InterPro" id="IPR003718">
    <property type="entry name" value="OsmC/Ohr_fam"/>
</dbReference>
<keyword evidence="3" id="KW-1185">Reference proteome</keyword>
<dbReference type="RefSeq" id="WP_208268790.1">
    <property type="nucleotide sequence ID" value="NZ_BAAAGM010000074.1"/>
</dbReference>
<dbReference type="EMBL" id="JAGEOK010000014">
    <property type="protein sequence ID" value="MBO2440404.1"/>
    <property type="molecule type" value="Genomic_DNA"/>
</dbReference>
<proteinExistence type="predicted"/>
<evidence type="ECO:0000313" key="2">
    <source>
        <dbReference type="EMBL" id="MBO2440404.1"/>
    </source>
</evidence>
<dbReference type="Gene3D" id="3.30.300.20">
    <property type="match status" value="1"/>
</dbReference>
<organism evidence="2 3">
    <name type="scientific">Actinomadura nitritigenes</name>
    <dbReference type="NCBI Taxonomy" id="134602"/>
    <lineage>
        <taxon>Bacteria</taxon>
        <taxon>Bacillati</taxon>
        <taxon>Actinomycetota</taxon>
        <taxon>Actinomycetes</taxon>
        <taxon>Streptosporangiales</taxon>
        <taxon>Thermomonosporaceae</taxon>
        <taxon>Actinomadura</taxon>
    </lineage>
</organism>
<name>A0ABS3R2C2_9ACTN</name>
<feature type="region of interest" description="Disordered" evidence="1">
    <location>
        <begin position="1"/>
        <end position="38"/>
    </location>
</feature>
<reference evidence="2 3" key="1">
    <citation type="submission" date="2021-03" db="EMBL/GenBank/DDBJ databases">
        <authorList>
            <person name="Kanchanasin P."/>
            <person name="Saeng-In P."/>
            <person name="Phongsopitanun W."/>
            <person name="Yuki M."/>
            <person name="Kudo T."/>
            <person name="Ohkuma M."/>
            <person name="Tanasupawat S."/>
        </authorList>
    </citation>
    <scope>NUCLEOTIDE SEQUENCE [LARGE SCALE GENOMIC DNA]</scope>
    <source>
        <strain evidence="2 3">L46</strain>
    </source>
</reference>
<gene>
    <name evidence="2" type="ORF">J4557_23020</name>
</gene>
<sequence>MVTARALPSPYQVEYQAGPNTGRADTVKDGRGGDTAPRPHELLEAALAACITMTARMALDELGLPGVSVTARVDLDRQETATRFRYRVAFDPAPPAGVRETVLRRVERSPVRRTLSRPLSFVAEGALAGD</sequence>
<dbReference type="Proteomes" id="UP000666915">
    <property type="component" value="Unassembled WGS sequence"/>
</dbReference>
<dbReference type="SUPFAM" id="SSF82784">
    <property type="entry name" value="OsmC-like"/>
    <property type="match status" value="1"/>
</dbReference>
<evidence type="ECO:0000256" key="1">
    <source>
        <dbReference type="SAM" id="MobiDB-lite"/>
    </source>
</evidence>
<comment type="caution">
    <text evidence="2">The sequence shown here is derived from an EMBL/GenBank/DDBJ whole genome shotgun (WGS) entry which is preliminary data.</text>
</comment>